<dbReference type="AlphaFoldDB" id="A0A2I2GFI7"/>
<dbReference type="Proteomes" id="UP000234275">
    <property type="component" value="Unassembled WGS sequence"/>
</dbReference>
<dbReference type="PROSITE" id="PS00028">
    <property type="entry name" value="ZINC_FINGER_C2H2_1"/>
    <property type="match status" value="1"/>
</dbReference>
<dbReference type="InterPro" id="IPR013087">
    <property type="entry name" value="Znf_C2H2_type"/>
</dbReference>
<feature type="compositionally biased region" description="Polar residues" evidence="2">
    <location>
        <begin position="1"/>
        <end position="20"/>
    </location>
</feature>
<dbReference type="RefSeq" id="XP_024706947.1">
    <property type="nucleotide sequence ID" value="XM_024847455.1"/>
</dbReference>
<evidence type="ECO:0000313" key="5">
    <source>
        <dbReference type="Proteomes" id="UP000234275"/>
    </source>
</evidence>
<name>A0A2I2GFI7_9EURO</name>
<sequence length="224" mass="25478">MTWIQGSQNPNTPTRCSNRGSHAGMSPPGLQPVLPPGDYSFNVFQSPPEPDQSNMPHYPAHNTLIDPTIPNNTPPTFWDDSPCAMPFDQSSQPTPFMGQTPVRDCTIALQTAMQPPFFTPQLQDNPNIFRPNNATHLPAHGFEQLAPELPTRSQNPWPRRCEWVGCDYSGTFNRKAELMRHLEEKHVAPGSHICPVRRCHRSFNRGYNLRNHVRVKHVRRNDWA</sequence>
<keyword evidence="5" id="KW-1185">Reference proteome</keyword>
<organism evidence="4 5">
    <name type="scientific">Aspergillus steynii IBT 23096</name>
    <dbReference type="NCBI Taxonomy" id="1392250"/>
    <lineage>
        <taxon>Eukaryota</taxon>
        <taxon>Fungi</taxon>
        <taxon>Dikarya</taxon>
        <taxon>Ascomycota</taxon>
        <taxon>Pezizomycotina</taxon>
        <taxon>Eurotiomycetes</taxon>
        <taxon>Eurotiomycetidae</taxon>
        <taxon>Eurotiales</taxon>
        <taxon>Aspergillaceae</taxon>
        <taxon>Aspergillus</taxon>
        <taxon>Aspergillus subgen. Circumdati</taxon>
    </lineage>
</organism>
<evidence type="ECO:0000256" key="1">
    <source>
        <dbReference type="PROSITE-ProRule" id="PRU00042"/>
    </source>
</evidence>
<accession>A0A2I2GFI7</accession>
<keyword evidence="1" id="KW-0479">Metal-binding</keyword>
<gene>
    <name evidence="4" type="ORF">P170DRAFT_422635</name>
</gene>
<feature type="region of interest" description="Disordered" evidence="2">
    <location>
        <begin position="1"/>
        <end position="39"/>
    </location>
</feature>
<evidence type="ECO:0000313" key="4">
    <source>
        <dbReference type="EMBL" id="PLB51645.1"/>
    </source>
</evidence>
<feature type="domain" description="C2H2-type" evidence="3">
    <location>
        <begin position="192"/>
        <end position="222"/>
    </location>
</feature>
<keyword evidence="1" id="KW-0862">Zinc</keyword>
<protein>
    <recommendedName>
        <fullName evidence="3">C2H2-type domain-containing protein</fullName>
    </recommendedName>
</protein>
<dbReference type="PROSITE" id="PS50157">
    <property type="entry name" value="ZINC_FINGER_C2H2_2"/>
    <property type="match status" value="1"/>
</dbReference>
<keyword evidence="1" id="KW-0863">Zinc-finger</keyword>
<proteinExistence type="predicted"/>
<dbReference type="SMART" id="SM00355">
    <property type="entry name" value="ZnF_C2H2"/>
    <property type="match status" value="2"/>
</dbReference>
<dbReference type="STRING" id="1392250.A0A2I2GFI7"/>
<dbReference type="EMBL" id="MSFO01000002">
    <property type="protein sequence ID" value="PLB51645.1"/>
    <property type="molecule type" value="Genomic_DNA"/>
</dbReference>
<evidence type="ECO:0000256" key="2">
    <source>
        <dbReference type="SAM" id="MobiDB-lite"/>
    </source>
</evidence>
<comment type="caution">
    <text evidence="4">The sequence shown here is derived from an EMBL/GenBank/DDBJ whole genome shotgun (WGS) entry which is preliminary data.</text>
</comment>
<dbReference type="GeneID" id="36555154"/>
<dbReference type="VEuPathDB" id="FungiDB:P170DRAFT_422635"/>
<dbReference type="Gene3D" id="3.30.160.60">
    <property type="entry name" value="Classic Zinc Finger"/>
    <property type="match status" value="1"/>
</dbReference>
<reference evidence="4 5" key="1">
    <citation type="submission" date="2016-12" db="EMBL/GenBank/DDBJ databases">
        <title>The genomes of Aspergillus section Nigri reveals drivers in fungal speciation.</title>
        <authorList>
            <consortium name="DOE Joint Genome Institute"/>
            <person name="Vesth T.C."/>
            <person name="Nybo J."/>
            <person name="Theobald S."/>
            <person name="Brandl J."/>
            <person name="Frisvad J.C."/>
            <person name="Nielsen K.F."/>
            <person name="Lyhne E.K."/>
            <person name="Kogle M.E."/>
            <person name="Kuo A."/>
            <person name="Riley R."/>
            <person name="Clum A."/>
            <person name="Nolan M."/>
            <person name="Lipzen A."/>
            <person name="Salamov A."/>
            <person name="Henrissat B."/>
            <person name="Wiebenga A."/>
            <person name="De Vries R.P."/>
            <person name="Grigoriev I.V."/>
            <person name="Mortensen U.H."/>
            <person name="Andersen M.R."/>
            <person name="Baker S.E."/>
        </authorList>
    </citation>
    <scope>NUCLEOTIDE SEQUENCE [LARGE SCALE GENOMIC DNA]</scope>
    <source>
        <strain evidence="4 5">IBT 23096</strain>
    </source>
</reference>
<evidence type="ECO:0000259" key="3">
    <source>
        <dbReference type="PROSITE" id="PS50157"/>
    </source>
</evidence>
<dbReference type="GO" id="GO:0008270">
    <property type="term" value="F:zinc ion binding"/>
    <property type="evidence" value="ECO:0007669"/>
    <property type="project" value="UniProtKB-KW"/>
</dbReference>
<dbReference type="OrthoDB" id="654211at2759"/>